<gene>
    <name evidence="4" type="ORF">NCTC11466_03500</name>
</gene>
<accession>A0A447V5L7</accession>
<organism evidence="4 5">
    <name type="scientific">Cedecea lapagei</name>
    <dbReference type="NCBI Taxonomy" id="158823"/>
    <lineage>
        <taxon>Bacteria</taxon>
        <taxon>Pseudomonadati</taxon>
        <taxon>Pseudomonadota</taxon>
        <taxon>Gammaproteobacteria</taxon>
        <taxon>Enterobacterales</taxon>
        <taxon>Enterobacteriaceae</taxon>
        <taxon>Cedecea</taxon>
    </lineage>
</organism>
<dbReference type="RefSeq" id="WP_126357303.1">
    <property type="nucleotide sequence ID" value="NZ_LR134201.1"/>
</dbReference>
<proteinExistence type="predicted"/>
<dbReference type="AlphaFoldDB" id="A0A447V5L7"/>
<feature type="coiled-coil region" evidence="1">
    <location>
        <begin position="29"/>
        <end position="98"/>
    </location>
</feature>
<evidence type="ECO:0000256" key="1">
    <source>
        <dbReference type="SAM" id="Coils"/>
    </source>
</evidence>
<dbReference type="EMBL" id="LR134201">
    <property type="protein sequence ID" value="VEB99976.1"/>
    <property type="molecule type" value="Genomic_DNA"/>
</dbReference>
<feature type="transmembrane region" description="Helical" evidence="3">
    <location>
        <begin position="6"/>
        <end position="27"/>
    </location>
</feature>
<evidence type="ECO:0000313" key="4">
    <source>
        <dbReference type="EMBL" id="VEB99976.1"/>
    </source>
</evidence>
<dbReference type="OrthoDB" id="75622at543"/>
<keyword evidence="5" id="KW-1185">Reference proteome</keyword>
<reference evidence="4 5" key="1">
    <citation type="submission" date="2018-12" db="EMBL/GenBank/DDBJ databases">
        <authorList>
            <consortium name="Pathogen Informatics"/>
        </authorList>
    </citation>
    <scope>NUCLEOTIDE SEQUENCE [LARGE SCALE GENOMIC DNA]</scope>
    <source>
        <strain evidence="4 5">NCTC11466</strain>
    </source>
</reference>
<feature type="region of interest" description="Disordered" evidence="2">
    <location>
        <begin position="115"/>
        <end position="137"/>
    </location>
</feature>
<evidence type="ECO:0000313" key="5">
    <source>
        <dbReference type="Proteomes" id="UP000274122"/>
    </source>
</evidence>
<dbReference type="KEGG" id="clap:NCTC11466_03500"/>
<keyword evidence="3" id="KW-0472">Membrane</keyword>
<protein>
    <recommendedName>
        <fullName evidence="6">DUF2570 domain-containing protein</fullName>
    </recommendedName>
</protein>
<evidence type="ECO:0000256" key="2">
    <source>
        <dbReference type="SAM" id="MobiDB-lite"/>
    </source>
</evidence>
<name>A0A447V5L7_9ENTR</name>
<keyword evidence="1" id="KW-0175">Coiled coil</keyword>
<evidence type="ECO:0008006" key="6">
    <source>
        <dbReference type="Google" id="ProtNLM"/>
    </source>
</evidence>
<keyword evidence="3" id="KW-1133">Transmembrane helix</keyword>
<sequence>MNLATLKTLIPFIFSVIIIGFIAKLGYDNKQLKTDNQLLQSEARELTSKNTGLANTLQDLTDAVTAMNQLADKEAKRRAAAEMKSQRLQDEIKNALKDNQCAVAIIPDSVVERLRQQADSARSHKGKKSSHTSKSSD</sequence>
<dbReference type="Proteomes" id="UP000274122">
    <property type="component" value="Chromosome"/>
</dbReference>
<evidence type="ECO:0000256" key="3">
    <source>
        <dbReference type="SAM" id="Phobius"/>
    </source>
</evidence>
<keyword evidence="3" id="KW-0812">Transmembrane</keyword>